<dbReference type="SUPFAM" id="SSF51735">
    <property type="entry name" value="NAD(P)-binding Rossmann-fold domains"/>
    <property type="match status" value="1"/>
</dbReference>
<dbReference type="PANTHER" id="PTHR43355:SF2">
    <property type="entry name" value="FLAVIN REDUCTASE (NADPH)"/>
    <property type="match status" value="1"/>
</dbReference>
<dbReference type="RefSeq" id="WP_121647726.1">
    <property type="nucleotide sequence ID" value="NZ_RCUX01000003.1"/>
</dbReference>
<dbReference type="Gene3D" id="3.40.50.720">
    <property type="entry name" value="NAD(P)-binding Rossmann-like Domain"/>
    <property type="match status" value="1"/>
</dbReference>
<keyword evidence="3" id="KW-1185">Reference proteome</keyword>
<dbReference type="InterPro" id="IPR051606">
    <property type="entry name" value="Polyketide_Oxido-like"/>
</dbReference>
<accession>A0A3L7A9Q9</accession>
<reference evidence="2 3" key="1">
    <citation type="submission" date="2018-10" db="EMBL/GenBank/DDBJ databases">
        <authorList>
            <person name="Li J."/>
        </authorList>
    </citation>
    <scope>NUCLEOTIDE SEQUENCE [LARGE SCALE GENOMIC DNA]</scope>
    <source>
        <strain evidence="2 3">IF 016277</strain>
    </source>
</reference>
<evidence type="ECO:0000259" key="1">
    <source>
        <dbReference type="Pfam" id="PF13460"/>
    </source>
</evidence>
<dbReference type="GO" id="GO:0016646">
    <property type="term" value="F:oxidoreductase activity, acting on the CH-NH group of donors, NAD or NADP as acceptor"/>
    <property type="evidence" value="ECO:0007669"/>
    <property type="project" value="TreeGrafter"/>
</dbReference>
<sequence length="214" mass="22017">MTQITILGGTGYAGGHIAREAATRGLTVRALSRSLPEAPAPDIEYVAADVQDDAALDAAIAGTETLVVALSPRGDQAGTIAPLIARIAEKADAAGVRLGVIGGAGSLLVAPGGIRVVDTPEFPDAVKPEAFEMGEVLENLRRSPESLNWFYVSPAGGFGAWAEGEKTGTFRVGGDVLLADAEGKSEISGADFAQAVVDEVTTPTHNRARFTVAY</sequence>
<gene>
    <name evidence="2" type="ORF">D9V32_04615</name>
</gene>
<evidence type="ECO:0000313" key="3">
    <source>
        <dbReference type="Proteomes" id="UP000272503"/>
    </source>
</evidence>
<protein>
    <submittedName>
        <fullName evidence="2">NAD-dependent epimerase/dehydratase family protein</fullName>
    </submittedName>
</protein>
<organism evidence="2 3">
    <name type="scientific">Mycetocola tolaasinivorans</name>
    <dbReference type="NCBI Taxonomy" id="76635"/>
    <lineage>
        <taxon>Bacteria</taxon>
        <taxon>Bacillati</taxon>
        <taxon>Actinomycetota</taxon>
        <taxon>Actinomycetes</taxon>
        <taxon>Micrococcales</taxon>
        <taxon>Microbacteriaceae</taxon>
        <taxon>Mycetocola</taxon>
    </lineage>
</organism>
<comment type="caution">
    <text evidence="2">The sequence shown here is derived from an EMBL/GenBank/DDBJ whole genome shotgun (WGS) entry which is preliminary data.</text>
</comment>
<dbReference type="EMBL" id="RCUX01000003">
    <property type="protein sequence ID" value="RLP76917.1"/>
    <property type="molecule type" value="Genomic_DNA"/>
</dbReference>
<dbReference type="Pfam" id="PF13460">
    <property type="entry name" value="NAD_binding_10"/>
    <property type="match status" value="1"/>
</dbReference>
<dbReference type="Proteomes" id="UP000272503">
    <property type="component" value="Unassembled WGS sequence"/>
</dbReference>
<dbReference type="OrthoDB" id="3191258at2"/>
<dbReference type="InterPro" id="IPR036291">
    <property type="entry name" value="NAD(P)-bd_dom_sf"/>
</dbReference>
<evidence type="ECO:0000313" key="2">
    <source>
        <dbReference type="EMBL" id="RLP76917.1"/>
    </source>
</evidence>
<proteinExistence type="predicted"/>
<name>A0A3L7A9Q9_9MICO</name>
<dbReference type="InterPro" id="IPR016040">
    <property type="entry name" value="NAD(P)-bd_dom"/>
</dbReference>
<dbReference type="PANTHER" id="PTHR43355">
    <property type="entry name" value="FLAVIN REDUCTASE (NADPH)"/>
    <property type="match status" value="1"/>
</dbReference>
<dbReference type="AlphaFoldDB" id="A0A3L7A9Q9"/>
<feature type="domain" description="NAD(P)-binding" evidence="1">
    <location>
        <begin position="8"/>
        <end position="203"/>
    </location>
</feature>